<dbReference type="Pfam" id="PF13181">
    <property type="entry name" value="TPR_8"/>
    <property type="match status" value="2"/>
</dbReference>
<evidence type="ECO:0000256" key="3">
    <source>
        <dbReference type="PROSITE-ProRule" id="PRU00339"/>
    </source>
</evidence>
<reference evidence="5 6" key="1">
    <citation type="submission" date="2017-11" db="EMBL/GenBank/DDBJ databases">
        <title>Genome-resolved metagenomics identifies genetic mobility, metabolic interactions, and unexpected diversity in perchlorate-reducing communities.</title>
        <authorList>
            <person name="Barnum T.P."/>
            <person name="Figueroa I.A."/>
            <person name="Carlstrom C.I."/>
            <person name="Lucas L.N."/>
            <person name="Engelbrektson A.L."/>
            <person name="Coates J.D."/>
        </authorList>
    </citation>
    <scope>NUCLEOTIDE SEQUENCE [LARGE SCALE GENOMIC DNA]</scope>
    <source>
        <strain evidence="5">BM706</strain>
    </source>
</reference>
<dbReference type="AlphaFoldDB" id="A0A2N5ZHF6"/>
<dbReference type="Pfam" id="PF13174">
    <property type="entry name" value="TPR_6"/>
    <property type="match status" value="1"/>
</dbReference>
<dbReference type="InterPro" id="IPR019734">
    <property type="entry name" value="TPR_rpt"/>
</dbReference>
<feature type="repeat" description="TPR" evidence="3">
    <location>
        <begin position="606"/>
        <end position="639"/>
    </location>
</feature>
<evidence type="ECO:0000313" key="6">
    <source>
        <dbReference type="Proteomes" id="UP000234857"/>
    </source>
</evidence>
<keyword evidence="4" id="KW-0175">Coiled coil</keyword>
<dbReference type="InterPro" id="IPR051012">
    <property type="entry name" value="CellSynth/LPSAsmb/PSIAsmb"/>
</dbReference>
<dbReference type="SMART" id="SM00028">
    <property type="entry name" value="TPR"/>
    <property type="match status" value="10"/>
</dbReference>
<comment type="caution">
    <text evidence="5">The sequence shown here is derived from an EMBL/GenBank/DDBJ whole genome shotgun (WGS) entry which is preliminary data.</text>
</comment>
<feature type="repeat" description="TPR" evidence="3">
    <location>
        <begin position="8"/>
        <end position="41"/>
    </location>
</feature>
<protein>
    <submittedName>
        <fullName evidence="5">Uncharacterized protein</fullName>
    </submittedName>
</protein>
<feature type="repeat" description="TPR" evidence="3">
    <location>
        <begin position="217"/>
        <end position="250"/>
    </location>
</feature>
<dbReference type="SUPFAM" id="SSF48452">
    <property type="entry name" value="TPR-like"/>
    <property type="match status" value="4"/>
</dbReference>
<proteinExistence type="predicted"/>
<name>A0A2N5ZHF6_MUIH1</name>
<dbReference type="EMBL" id="PKTG01000071">
    <property type="protein sequence ID" value="PLX18115.1"/>
    <property type="molecule type" value="Genomic_DNA"/>
</dbReference>
<gene>
    <name evidence="5" type="ORF">C0601_05480</name>
</gene>
<evidence type="ECO:0000313" key="5">
    <source>
        <dbReference type="EMBL" id="PLX18115.1"/>
    </source>
</evidence>
<keyword evidence="2 3" id="KW-0802">TPR repeat</keyword>
<evidence type="ECO:0000256" key="2">
    <source>
        <dbReference type="ARBA" id="ARBA00022803"/>
    </source>
</evidence>
<dbReference type="PROSITE" id="PS50005">
    <property type="entry name" value="TPR"/>
    <property type="match status" value="3"/>
</dbReference>
<sequence>MYGKYMDDELYLVKGEVFYNLKSYKEAIAAYEKCLEKSRKYDRYCKYSIGYSYMESGVYIKALKYFKELADNVGDYQQKGILNTARLYNKLVQPGEAVNYYKKYIEKVGELTPDIIAEYSDVLFLSGDKNEAFKRLEEAQNEYNDTQEIIVLTEKLADLRRKNDEDDLALSLYDKLISLTKNHQYEYFKGIISFNKSDYDKAIDIFSKLTENDKFGIESTFYLGQSYYLKLQFDKAIEVFSKLLDADDHKIKDKSFFFIAASYYQKKDYDKVLDFIKDNKLLSEDFLEIKRDVLIVQGKYEKAIDVIREILKTTSNQAKNYFLAGQCYYNLSNCERALANFEVAWKKAVNKKLKYSAFFEIAGVYMIQGQQDKALEYYKKIPEDSELYLEAMNKTVDIMRSKENYDEIFELLQKIENIKGEKDYVNYTRGEIYISMNEVDKALKTLDMVSQSSIYNWKSMILRARLLIGSGKNKEAVSLLKKDIDKVPNDFKEEFILEFAKAAYNLKEYDTVIDYIEKMLSNKKDDQFKLSDEIRMVLAQAYLENKNFSQAEANAIFVAEESNDLNFQVKAQFLLGNIYFTFKNYKQAVLEYLKCALLDDSKEYAPKAYLRTAECYQYLKRYDDSVKTYNKVILQYPDSKYSELAKKRIENMEDLPEYDEVDKL</sequence>
<dbReference type="Gene3D" id="1.25.40.10">
    <property type="entry name" value="Tetratricopeptide repeat domain"/>
    <property type="match status" value="6"/>
</dbReference>
<keyword evidence="1" id="KW-0677">Repeat</keyword>
<dbReference type="InterPro" id="IPR011990">
    <property type="entry name" value="TPR-like_helical_dom_sf"/>
</dbReference>
<dbReference type="PANTHER" id="PTHR45586:SF1">
    <property type="entry name" value="LIPOPOLYSACCHARIDE ASSEMBLY PROTEIN B"/>
    <property type="match status" value="1"/>
</dbReference>
<dbReference type="PANTHER" id="PTHR45586">
    <property type="entry name" value="TPR REPEAT-CONTAINING PROTEIN PA4667"/>
    <property type="match status" value="1"/>
</dbReference>
<organism evidence="5 6">
    <name type="scientific">Muiribacterium halophilum</name>
    <dbReference type="NCBI Taxonomy" id="2053465"/>
    <lineage>
        <taxon>Bacteria</taxon>
        <taxon>Candidatus Muiribacteriota</taxon>
        <taxon>Candidatus Muiribacteriia</taxon>
        <taxon>Candidatus Muiribacteriales</taxon>
        <taxon>Candidatus Muiribacteriaceae</taxon>
        <taxon>Candidatus Muiribacterium</taxon>
    </lineage>
</organism>
<accession>A0A2N5ZHF6</accession>
<evidence type="ECO:0000256" key="1">
    <source>
        <dbReference type="ARBA" id="ARBA00022737"/>
    </source>
</evidence>
<dbReference type="Proteomes" id="UP000234857">
    <property type="component" value="Unassembled WGS sequence"/>
</dbReference>
<evidence type="ECO:0000256" key="4">
    <source>
        <dbReference type="SAM" id="Coils"/>
    </source>
</evidence>
<feature type="coiled-coil region" evidence="4">
    <location>
        <begin position="129"/>
        <end position="156"/>
    </location>
</feature>
<dbReference type="Pfam" id="PF12895">
    <property type="entry name" value="ANAPC3"/>
    <property type="match status" value="1"/>
</dbReference>